<dbReference type="PANTHER" id="PTHR11011">
    <property type="entry name" value="MALE STERILITY PROTEIN 2-RELATED"/>
    <property type="match status" value="1"/>
</dbReference>
<keyword evidence="8 10" id="KW-0472">Membrane</keyword>
<keyword evidence="4 10" id="KW-0812">Transmembrane</keyword>
<feature type="transmembrane region" description="Helical" evidence="10">
    <location>
        <begin position="354"/>
        <end position="375"/>
    </location>
</feature>
<name>A0A291P0Q5_HELAM</name>
<dbReference type="GO" id="GO:0102965">
    <property type="term" value="F:alcohol-forming long-chain fatty acyl-CoA reductase activity"/>
    <property type="evidence" value="ECO:0007669"/>
    <property type="project" value="UniProtKB-EC"/>
</dbReference>
<evidence type="ECO:0000259" key="11">
    <source>
        <dbReference type="Pfam" id="PF03015"/>
    </source>
</evidence>
<dbReference type="InterPro" id="IPR013120">
    <property type="entry name" value="FAR_NAD-bd"/>
</dbReference>
<dbReference type="GO" id="GO:0080019">
    <property type="term" value="F:alcohol-forming very long-chain fatty acyl-CoA reductase activity"/>
    <property type="evidence" value="ECO:0007669"/>
    <property type="project" value="InterPro"/>
</dbReference>
<evidence type="ECO:0000256" key="10">
    <source>
        <dbReference type="RuleBase" id="RU363097"/>
    </source>
</evidence>
<evidence type="ECO:0000259" key="12">
    <source>
        <dbReference type="Pfam" id="PF07993"/>
    </source>
</evidence>
<evidence type="ECO:0000256" key="2">
    <source>
        <dbReference type="ARBA" id="ARBA00005928"/>
    </source>
</evidence>
<dbReference type="CDD" id="cd09071">
    <property type="entry name" value="FAR_C"/>
    <property type="match status" value="1"/>
</dbReference>
<comment type="subcellular location">
    <subcellularLocation>
        <location evidence="1">Membrane</location>
        <topology evidence="1">Multi-pass membrane protein</topology>
    </subcellularLocation>
</comment>
<reference evidence="13" key="2">
    <citation type="submission" date="2017-08" db="EMBL/GenBank/DDBJ databases">
        <authorList>
            <person name="de Groot N.N."/>
        </authorList>
    </citation>
    <scope>NUCLEOTIDE SEQUENCE</scope>
</reference>
<dbReference type="InterPro" id="IPR033640">
    <property type="entry name" value="FAR_C"/>
</dbReference>
<dbReference type="GO" id="GO:0035336">
    <property type="term" value="P:long-chain fatty-acyl-CoA metabolic process"/>
    <property type="evidence" value="ECO:0007669"/>
    <property type="project" value="TreeGrafter"/>
</dbReference>
<comment type="function">
    <text evidence="10">Catalyzes the reduction of fatty acyl-CoA to fatty alcohols.</text>
</comment>
<feature type="transmembrane region" description="Helical" evidence="10">
    <location>
        <begin position="468"/>
        <end position="486"/>
    </location>
</feature>
<feature type="domain" description="Thioester reductase (TE)" evidence="12">
    <location>
        <begin position="18"/>
        <end position="287"/>
    </location>
</feature>
<dbReference type="EC" id="1.2.1.84" evidence="10"/>
<accession>A0A291P0Q5</accession>
<evidence type="ECO:0000256" key="5">
    <source>
        <dbReference type="ARBA" id="ARBA00022857"/>
    </source>
</evidence>
<evidence type="ECO:0000256" key="1">
    <source>
        <dbReference type="ARBA" id="ARBA00004141"/>
    </source>
</evidence>
<keyword evidence="7 10" id="KW-0443">Lipid metabolism</keyword>
<comment type="similarity">
    <text evidence="2 10">Belongs to the fatty acyl-CoA reductase family.</text>
</comment>
<dbReference type="OrthoDB" id="429813at2759"/>
<dbReference type="PANTHER" id="PTHR11011:SF118">
    <property type="entry name" value="FATTY ACYL-COA REDUCTASE"/>
    <property type="match status" value="1"/>
</dbReference>
<dbReference type="Gene3D" id="3.40.50.720">
    <property type="entry name" value="NAD(P)-binding Rossmann-like Domain"/>
    <property type="match status" value="1"/>
</dbReference>
<reference evidence="13" key="1">
    <citation type="journal article" date="2017" name="Insect Biochem. Mol. Biol.">
        <title>Expressional divergences of two desaturase genes determine the opposite ratios of two sex pheromone components in Helicoverpa armigera and Helicoverpa assulta.</title>
        <authorList>
            <person name="Li R.T."/>
            <person name="Ning C."/>
            <person name="Huang L.Q."/>
            <person name="Dong J.F."/>
            <person name="Li X."/>
            <person name="Wang C.Z."/>
        </authorList>
    </citation>
    <scope>NUCLEOTIDE SEQUENCE</scope>
</reference>
<dbReference type="EMBL" id="MF687539">
    <property type="protein sequence ID" value="ATJ44465.1"/>
    <property type="molecule type" value="mRNA"/>
</dbReference>
<evidence type="ECO:0000256" key="6">
    <source>
        <dbReference type="ARBA" id="ARBA00022989"/>
    </source>
</evidence>
<dbReference type="CDD" id="cd05236">
    <property type="entry name" value="FAR-N_SDR_e"/>
    <property type="match status" value="1"/>
</dbReference>
<keyword evidence="10" id="KW-0560">Oxidoreductase</keyword>
<dbReference type="AlphaFoldDB" id="A0A291P0Q5"/>
<dbReference type="FunFam" id="3.40.50.720:FF:000143">
    <property type="entry name" value="Fatty acyl-CoA reductase"/>
    <property type="match status" value="1"/>
</dbReference>
<evidence type="ECO:0000256" key="8">
    <source>
        <dbReference type="ARBA" id="ARBA00023136"/>
    </source>
</evidence>
<dbReference type="SUPFAM" id="SSF51735">
    <property type="entry name" value="NAD(P)-binding Rossmann-fold domains"/>
    <property type="match status" value="1"/>
</dbReference>
<dbReference type="Pfam" id="PF07993">
    <property type="entry name" value="NAD_binding_4"/>
    <property type="match status" value="1"/>
</dbReference>
<organism evidence="13">
    <name type="scientific">Helicoverpa armigera</name>
    <name type="common">Cotton bollworm</name>
    <name type="synonym">Heliothis armigera</name>
    <dbReference type="NCBI Taxonomy" id="29058"/>
    <lineage>
        <taxon>Eukaryota</taxon>
        <taxon>Metazoa</taxon>
        <taxon>Ecdysozoa</taxon>
        <taxon>Arthropoda</taxon>
        <taxon>Hexapoda</taxon>
        <taxon>Insecta</taxon>
        <taxon>Pterygota</taxon>
        <taxon>Neoptera</taxon>
        <taxon>Endopterygota</taxon>
        <taxon>Lepidoptera</taxon>
        <taxon>Glossata</taxon>
        <taxon>Ditrysia</taxon>
        <taxon>Noctuoidea</taxon>
        <taxon>Noctuidae</taxon>
        <taxon>Heliothinae</taxon>
        <taxon>Helicoverpa</taxon>
    </lineage>
</organism>
<keyword evidence="6 10" id="KW-1133">Transmembrane helix</keyword>
<feature type="domain" description="Fatty acyl-CoA reductase C-terminal" evidence="11">
    <location>
        <begin position="360"/>
        <end position="451"/>
    </location>
</feature>
<keyword evidence="5 10" id="KW-0521">NADP</keyword>
<comment type="catalytic activity">
    <reaction evidence="9 10">
        <text>a long-chain fatty acyl-CoA + 2 NADPH + 2 H(+) = a long-chain primary fatty alcohol + 2 NADP(+) + CoA</text>
        <dbReference type="Rhea" id="RHEA:52716"/>
        <dbReference type="ChEBI" id="CHEBI:15378"/>
        <dbReference type="ChEBI" id="CHEBI:57287"/>
        <dbReference type="ChEBI" id="CHEBI:57783"/>
        <dbReference type="ChEBI" id="CHEBI:58349"/>
        <dbReference type="ChEBI" id="CHEBI:77396"/>
        <dbReference type="ChEBI" id="CHEBI:83139"/>
        <dbReference type="EC" id="1.2.1.84"/>
    </reaction>
</comment>
<evidence type="ECO:0000256" key="4">
    <source>
        <dbReference type="ARBA" id="ARBA00022692"/>
    </source>
</evidence>
<dbReference type="GO" id="GO:0005777">
    <property type="term" value="C:peroxisome"/>
    <property type="evidence" value="ECO:0007669"/>
    <property type="project" value="TreeGrafter"/>
</dbReference>
<evidence type="ECO:0000256" key="9">
    <source>
        <dbReference type="ARBA" id="ARBA00052530"/>
    </source>
</evidence>
<sequence length="521" mass="59286">MAPSVSVAEYYAGKTLFITGATGFMGKVMVEKMLRSCPDVKKMYLLMRPKKGHSSKERLDDLLSFKIFDRLKAENPKIFDKLHVIPGDILSEDLGISDEDRRLIQNEAQVIFHCAACVRFDMFLRDAVKMNTVGTKKVLQLAEGVKNLEAFIHVSTSYCRCELPELEEKLYPSKHRPEHVMHCVSWMDDDLLTHLQPKIIEPQPNTYAYTKSLTEDLVSQYEGKFPIAIARPSIVAAAYKEPLPGWVDNLNGPTGLLVGAGKGVIRTMHCNDSYTADVVPVDVTVNACIILGYLTGLEQPKQINVVNVTQSEINPITWGQALDMGRVHVQEFPFTVCLWYPGGSPKSSRLAHQLALFFTHLLPAYLVDMLMFLMGKKTFMINLQKRISHGLNVLQYYTTKEWHFRNDNYKSLRTRITSQENDTFYTDPSQLDPDEYLKNYVLGTRQFCCKEDPANLPRARKLHKIRYIADRFIKALFIILILWTLYSHSQTFTSSVELLDSTLKSIPPISTAAQEAYDIQP</sequence>
<proteinExistence type="evidence at transcript level"/>
<dbReference type="InterPro" id="IPR036291">
    <property type="entry name" value="NAD(P)-bd_dom_sf"/>
</dbReference>
<keyword evidence="3 10" id="KW-0444">Lipid biosynthesis</keyword>
<dbReference type="InterPro" id="IPR026055">
    <property type="entry name" value="FAR"/>
</dbReference>
<evidence type="ECO:0000256" key="7">
    <source>
        <dbReference type="ARBA" id="ARBA00023098"/>
    </source>
</evidence>
<dbReference type="GO" id="GO:0016020">
    <property type="term" value="C:membrane"/>
    <property type="evidence" value="ECO:0007669"/>
    <property type="project" value="UniProtKB-SubCell"/>
</dbReference>
<dbReference type="Pfam" id="PF03015">
    <property type="entry name" value="Sterile"/>
    <property type="match status" value="1"/>
</dbReference>
<evidence type="ECO:0000256" key="3">
    <source>
        <dbReference type="ARBA" id="ARBA00022516"/>
    </source>
</evidence>
<protein>
    <recommendedName>
        <fullName evidence="10">Fatty acyl-CoA reductase</fullName>
        <ecNumber evidence="10">1.2.1.84</ecNumber>
    </recommendedName>
</protein>
<evidence type="ECO:0000313" key="13">
    <source>
        <dbReference type="EMBL" id="ATJ44465.1"/>
    </source>
</evidence>